<organism evidence="8 9">
    <name type="scientific">Candidatus Paraluminiphilus aquimaris</name>
    <dbReference type="NCBI Taxonomy" id="2518994"/>
    <lineage>
        <taxon>Bacteria</taxon>
        <taxon>Pseudomonadati</taxon>
        <taxon>Pseudomonadota</taxon>
        <taxon>Gammaproteobacteria</taxon>
        <taxon>Cellvibrionales</taxon>
        <taxon>Halieaceae</taxon>
        <taxon>Candidatus Paraluminiphilus</taxon>
    </lineage>
</organism>
<dbReference type="Proteomes" id="UP001317963">
    <property type="component" value="Chromosome"/>
</dbReference>
<gene>
    <name evidence="8" type="ORF">E0F26_04920</name>
</gene>
<keyword evidence="9" id="KW-1185">Reference proteome</keyword>
<sequence length="297" mass="33300">MRVLVLGNDTPVGYSLSAFANPLRRHELLGVSLDKTRWGRERQVRRLIRDAAPDVVLDTRIVTQIDSSDRIGQRDVQRSAWLAQACERVGASYLYLSSAFVFSGTMTRPYLEKDTPDVESGVGRALLEVEETLTSHLEDVLILRLGRLFAGRRPNALCTALDTLRRGQGVQVSDRLQGNPVHVGEVARVCMAILDQMSAGAPRHGVFHYCSLGETGYLDFAEATMACASQYEPFVDARDLLEDLTDETQPMVNYTLDCSKIRREFGIQQLPWRNFVDRAVTRYLELYVSGEGVIEKT</sequence>
<evidence type="ECO:0000256" key="2">
    <source>
        <dbReference type="ARBA" id="ARBA00010944"/>
    </source>
</evidence>
<comment type="similarity">
    <text evidence="2 6">Belongs to the dTDP-4-dehydrorhamnose reductase family.</text>
</comment>
<evidence type="ECO:0000256" key="1">
    <source>
        <dbReference type="ARBA" id="ARBA00004781"/>
    </source>
</evidence>
<comment type="function">
    <text evidence="6">Catalyzes the reduction of dTDP-6-deoxy-L-lyxo-4-hexulose to yield dTDP-L-rhamnose.</text>
</comment>
<evidence type="ECO:0000256" key="5">
    <source>
        <dbReference type="ARBA" id="ARBA00048200"/>
    </source>
</evidence>
<dbReference type="RefSeq" id="WP_279242927.1">
    <property type="nucleotide sequence ID" value="NZ_CP036501.1"/>
</dbReference>
<dbReference type="Gene3D" id="3.90.25.10">
    <property type="entry name" value="UDP-galactose 4-epimerase, domain 1"/>
    <property type="match status" value="1"/>
</dbReference>
<proteinExistence type="inferred from homology"/>
<name>A0ABY6Q619_9GAMM</name>
<dbReference type="Gene3D" id="3.40.50.720">
    <property type="entry name" value="NAD(P)-binding Rossmann-like Domain"/>
    <property type="match status" value="1"/>
</dbReference>
<dbReference type="Pfam" id="PF04321">
    <property type="entry name" value="RmlD_sub_bind"/>
    <property type="match status" value="1"/>
</dbReference>
<keyword evidence="6" id="KW-0521">NADP</keyword>
<evidence type="ECO:0000256" key="3">
    <source>
        <dbReference type="ARBA" id="ARBA00012929"/>
    </source>
</evidence>
<dbReference type="InterPro" id="IPR029903">
    <property type="entry name" value="RmlD-like-bd"/>
</dbReference>
<keyword evidence="6" id="KW-0560">Oxidoreductase</keyword>
<dbReference type="PANTHER" id="PTHR10491:SF4">
    <property type="entry name" value="METHIONINE ADENOSYLTRANSFERASE 2 SUBUNIT BETA"/>
    <property type="match status" value="1"/>
</dbReference>
<evidence type="ECO:0000313" key="9">
    <source>
        <dbReference type="Proteomes" id="UP001317963"/>
    </source>
</evidence>
<dbReference type="InterPro" id="IPR036291">
    <property type="entry name" value="NAD(P)-bd_dom_sf"/>
</dbReference>
<evidence type="ECO:0000313" key="8">
    <source>
        <dbReference type="EMBL" id="UZP74122.1"/>
    </source>
</evidence>
<comment type="pathway">
    <text evidence="1 6">Carbohydrate biosynthesis; dTDP-L-rhamnose biosynthesis.</text>
</comment>
<dbReference type="EMBL" id="CP036501">
    <property type="protein sequence ID" value="UZP74122.1"/>
    <property type="molecule type" value="Genomic_DNA"/>
</dbReference>
<comment type="catalytic activity">
    <reaction evidence="5 6">
        <text>dTDP-beta-L-rhamnose + NADP(+) = dTDP-4-dehydro-beta-L-rhamnose + NADPH + H(+)</text>
        <dbReference type="Rhea" id="RHEA:21796"/>
        <dbReference type="ChEBI" id="CHEBI:15378"/>
        <dbReference type="ChEBI" id="CHEBI:57510"/>
        <dbReference type="ChEBI" id="CHEBI:57783"/>
        <dbReference type="ChEBI" id="CHEBI:58349"/>
        <dbReference type="ChEBI" id="CHEBI:62830"/>
        <dbReference type="EC" id="1.1.1.133"/>
    </reaction>
</comment>
<comment type="cofactor">
    <cofactor evidence="6">
        <name>Mg(2+)</name>
        <dbReference type="ChEBI" id="CHEBI:18420"/>
    </cofactor>
    <text evidence="6">Binds 1 Mg(2+) ion per monomer.</text>
</comment>
<dbReference type="EC" id="1.1.1.133" evidence="3 6"/>
<dbReference type="PANTHER" id="PTHR10491">
    <property type="entry name" value="DTDP-4-DEHYDRORHAMNOSE REDUCTASE"/>
    <property type="match status" value="1"/>
</dbReference>
<dbReference type="InterPro" id="IPR005913">
    <property type="entry name" value="dTDP_dehydrorham_reduct"/>
</dbReference>
<protein>
    <recommendedName>
        <fullName evidence="4 6">dTDP-4-dehydrorhamnose reductase</fullName>
        <ecNumber evidence="3 6">1.1.1.133</ecNumber>
    </recommendedName>
</protein>
<evidence type="ECO:0000259" key="7">
    <source>
        <dbReference type="Pfam" id="PF04321"/>
    </source>
</evidence>
<evidence type="ECO:0000256" key="6">
    <source>
        <dbReference type="RuleBase" id="RU364082"/>
    </source>
</evidence>
<accession>A0ABY6Q619</accession>
<dbReference type="SUPFAM" id="SSF51735">
    <property type="entry name" value="NAD(P)-binding Rossmann-fold domains"/>
    <property type="match status" value="1"/>
</dbReference>
<evidence type="ECO:0000256" key="4">
    <source>
        <dbReference type="ARBA" id="ARBA00017099"/>
    </source>
</evidence>
<feature type="domain" description="RmlD-like substrate binding" evidence="7">
    <location>
        <begin position="1"/>
        <end position="283"/>
    </location>
</feature>
<reference evidence="8 9" key="1">
    <citation type="submission" date="2019-02" db="EMBL/GenBank/DDBJ databases">
        <title>Halieaceae_genomes.</title>
        <authorList>
            <person name="Li S.-H."/>
        </authorList>
    </citation>
    <scope>NUCLEOTIDE SEQUENCE [LARGE SCALE GENOMIC DNA]</scope>
    <source>
        <strain evidence="8 9">JH123</strain>
    </source>
</reference>